<proteinExistence type="inferred from homology"/>
<dbReference type="GO" id="GO:0043908">
    <property type="term" value="F:Ser(Gly)-tRNA(Ala) hydrolase activity"/>
    <property type="evidence" value="ECO:0007669"/>
    <property type="project" value="UniProtKB-UniRule"/>
</dbReference>
<comment type="catalytic activity">
    <reaction evidence="2">
        <text>a D-aminoacyl-tRNA + H2O = a tRNA + a D-alpha-amino acid + H(+)</text>
        <dbReference type="Rhea" id="RHEA:13953"/>
        <dbReference type="Rhea" id="RHEA-COMP:10123"/>
        <dbReference type="Rhea" id="RHEA-COMP:10124"/>
        <dbReference type="ChEBI" id="CHEBI:15377"/>
        <dbReference type="ChEBI" id="CHEBI:15378"/>
        <dbReference type="ChEBI" id="CHEBI:59871"/>
        <dbReference type="ChEBI" id="CHEBI:78442"/>
        <dbReference type="ChEBI" id="CHEBI:79333"/>
        <dbReference type="EC" id="3.1.1.96"/>
    </reaction>
</comment>
<dbReference type="HAMAP" id="MF_00518">
    <property type="entry name" value="Deacylase_Dtd"/>
    <property type="match status" value="1"/>
</dbReference>
<dbReference type="GO" id="GO:0000049">
    <property type="term" value="F:tRNA binding"/>
    <property type="evidence" value="ECO:0007669"/>
    <property type="project" value="UniProtKB-UniRule"/>
</dbReference>
<dbReference type="EC" id="3.1.1.-" evidence="2"/>
<dbReference type="RefSeq" id="WP_071901499.1">
    <property type="nucleotide sequence ID" value="NZ_MPIN01000008.1"/>
</dbReference>
<keyword evidence="2" id="KW-0963">Cytoplasm</keyword>
<dbReference type="GO" id="GO:0051500">
    <property type="term" value="F:D-tyrosyl-tRNA(Tyr) deacylase activity"/>
    <property type="evidence" value="ECO:0007669"/>
    <property type="project" value="TreeGrafter"/>
</dbReference>
<dbReference type="PANTHER" id="PTHR10472">
    <property type="entry name" value="D-TYROSYL-TRNA TYR DEACYLASE"/>
    <property type="match status" value="1"/>
</dbReference>
<keyword evidence="2" id="KW-0378">Hydrolase</keyword>
<sequence>MKAVVQRVLEASVTVAGERVSQMGPGLLVLLGVGQGDTEADVAWMADKLATLRIFEDAAGKMNLSLEDTSRQLIVVSQFTLYGDTRKGRRPSFIEAMEPVGAKALYERVCEVLRARGLTVGTGVFAADMKVALVNDGPVTLLLETPPKAPAPAPR</sequence>
<dbReference type="EC" id="3.1.1.96" evidence="2"/>
<comment type="subunit">
    <text evidence="2">Homodimer.</text>
</comment>
<dbReference type="PANTHER" id="PTHR10472:SF5">
    <property type="entry name" value="D-AMINOACYL-TRNA DEACYLASE 1"/>
    <property type="match status" value="1"/>
</dbReference>
<dbReference type="GO" id="GO:0005737">
    <property type="term" value="C:cytoplasm"/>
    <property type="evidence" value="ECO:0007669"/>
    <property type="project" value="UniProtKB-SubCell"/>
</dbReference>
<dbReference type="NCBIfam" id="TIGR00256">
    <property type="entry name" value="D-aminoacyl-tRNA deacylase"/>
    <property type="match status" value="1"/>
</dbReference>
<comment type="caution">
    <text evidence="3">The sequence shown here is derived from an EMBL/GenBank/DDBJ whole genome shotgun (WGS) entry which is preliminary data.</text>
</comment>
<keyword evidence="2" id="KW-0820">tRNA-binding</keyword>
<gene>
    <name evidence="2" type="primary">dtd</name>
    <name evidence="3" type="ORF">BON30_27965</name>
</gene>
<evidence type="ECO:0000256" key="2">
    <source>
        <dbReference type="HAMAP-Rule" id="MF_00518"/>
    </source>
</evidence>
<dbReference type="Proteomes" id="UP000182229">
    <property type="component" value="Unassembled WGS sequence"/>
</dbReference>
<comment type="subcellular location">
    <subcellularLocation>
        <location evidence="2">Cytoplasm</location>
    </subcellularLocation>
</comment>
<dbReference type="Pfam" id="PF02580">
    <property type="entry name" value="Tyr_Deacylase"/>
    <property type="match status" value="1"/>
</dbReference>
<comment type="catalytic activity">
    <reaction evidence="2">
        <text>glycyl-tRNA(Ala) + H2O = tRNA(Ala) + glycine + H(+)</text>
        <dbReference type="Rhea" id="RHEA:53744"/>
        <dbReference type="Rhea" id="RHEA-COMP:9657"/>
        <dbReference type="Rhea" id="RHEA-COMP:13640"/>
        <dbReference type="ChEBI" id="CHEBI:15377"/>
        <dbReference type="ChEBI" id="CHEBI:15378"/>
        <dbReference type="ChEBI" id="CHEBI:57305"/>
        <dbReference type="ChEBI" id="CHEBI:78442"/>
        <dbReference type="ChEBI" id="CHEBI:78522"/>
    </reaction>
</comment>
<evidence type="ECO:0000313" key="3">
    <source>
        <dbReference type="EMBL" id="OJH37163.1"/>
    </source>
</evidence>
<keyword evidence="4" id="KW-1185">Reference proteome</keyword>
<dbReference type="FunFam" id="3.50.80.10:FF:000001">
    <property type="entry name" value="D-aminoacyl-tRNA deacylase"/>
    <property type="match status" value="1"/>
</dbReference>
<dbReference type="InterPro" id="IPR023509">
    <property type="entry name" value="DTD-like_sf"/>
</dbReference>
<dbReference type="GO" id="GO:0019478">
    <property type="term" value="P:D-amino acid catabolic process"/>
    <property type="evidence" value="ECO:0007669"/>
    <property type="project" value="UniProtKB-UniRule"/>
</dbReference>
<comment type="domain">
    <text evidence="2">A Gly-cisPro motif from one monomer fits into the active site of the other monomer to allow specific chiral rejection of L-amino acids.</text>
</comment>
<dbReference type="Gene3D" id="3.50.80.10">
    <property type="entry name" value="D-tyrosyl-tRNA(Tyr) deacylase"/>
    <property type="match status" value="1"/>
</dbReference>
<organism evidence="3 4">
    <name type="scientific">Cystobacter ferrugineus</name>
    <dbReference type="NCBI Taxonomy" id="83449"/>
    <lineage>
        <taxon>Bacteria</taxon>
        <taxon>Pseudomonadati</taxon>
        <taxon>Myxococcota</taxon>
        <taxon>Myxococcia</taxon>
        <taxon>Myxococcales</taxon>
        <taxon>Cystobacterineae</taxon>
        <taxon>Archangiaceae</taxon>
        <taxon>Cystobacter</taxon>
    </lineage>
</organism>
<dbReference type="OrthoDB" id="9801395at2"/>
<comment type="function">
    <text evidence="2">An aminoacyl-tRNA editing enzyme that deacylates mischarged D-aminoacyl-tRNAs. Also deacylates mischarged glycyl-tRNA(Ala), protecting cells against glycine mischarging by AlaRS. Acts via tRNA-based rather than protein-based catalysis; rejects L-amino acids rather than detecting D-amino acids in the active site. By recycling D-aminoacyl-tRNA to D-amino acids and free tRNA molecules, this enzyme counteracts the toxicity associated with the formation of D-aminoacyl-tRNA entities in vivo and helps enforce protein L-homochirality.</text>
</comment>
<dbReference type="CDD" id="cd00563">
    <property type="entry name" value="Dtyr_deacylase"/>
    <property type="match status" value="1"/>
</dbReference>
<dbReference type="EMBL" id="MPIN01000008">
    <property type="protein sequence ID" value="OJH37163.1"/>
    <property type="molecule type" value="Genomic_DNA"/>
</dbReference>
<accession>A0A1L9B4M6</accession>
<dbReference type="SUPFAM" id="SSF69500">
    <property type="entry name" value="DTD-like"/>
    <property type="match status" value="1"/>
</dbReference>
<feature type="short sequence motif" description="Gly-cisPro motif, important for rejection of L-amino acids" evidence="2">
    <location>
        <begin position="137"/>
        <end position="138"/>
    </location>
</feature>
<evidence type="ECO:0000313" key="4">
    <source>
        <dbReference type="Proteomes" id="UP000182229"/>
    </source>
</evidence>
<dbReference type="STRING" id="83449.BON30_27965"/>
<dbReference type="AlphaFoldDB" id="A0A1L9B4M6"/>
<reference evidence="4" key="1">
    <citation type="submission" date="2016-11" db="EMBL/GenBank/DDBJ databases">
        <authorList>
            <person name="Shukria A."/>
            <person name="Stevens D.C."/>
        </authorList>
    </citation>
    <scope>NUCLEOTIDE SEQUENCE [LARGE SCALE GENOMIC DNA]</scope>
    <source>
        <strain evidence="4">Cbfe23</strain>
    </source>
</reference>
<dbReference type="GO" id="GO:0106026">
    <property type="term" value="F:Gly-tRNA(Ala) deacylase activity"/>
    <property type="evidence" value="ECO:0007669"/>
    <property type="project" value="UniProtKB-UniRule"/>
</dbReference>
<name>A0A1L9B4M6_9BACT</name>
<protein>
    <recommendedName>
        <fullName evidence="2">D-aminoacyl-tRNA deacylase</fullName>
        <shortName evidence="2">DTD</shortName>
        <ecNumber evidence="2">3.1.1.96</ecNumber>
    </recommendedName>
    <alternativeName>
        <fullName evidence="2">Gly-tRNA(Ala) deacylase</fullName>
        <ecNumber evidence="2">3.1.1.-</ecNumber>
    </alternativeName>
</protein>
<evidence type="ECO:0000256" key="1">
    <source>
        <dbReference type="ARBA" id="ARBA00009673"/>
    </source>
</evidence>
<comment type="similarity">
    <text evidence="1 2">Belongs to the DTD family.</text>
</comment>
<reference evidence="3 4" key="2">
    <citation type="submission" date="2016-12" db="EMBL/GenBank/DDBJ databases">
        <title>Draft Genome Sequence of Cystobacter ferrugineus Strain Cbfe23.</title>
        <authorList>
            <person name="Akbar S."/>
            <person name="Dowd S.E."/>
            <person name="Stevens D.C."/>
        </authorList>
    </citation>
    <scope>NUCLEOTIDE SEQUENCE [LARGE SCALE GENOMIC DNA]</scope>
    <source>
        <strain evidence="3 4">Cbfe23</strain>
    </source>
</reference>
<keyword evidence="2" id="KW-0694">RNA-binding</keyword>
<dbReference type="InterPro" id="IPR003732">
    <property type="entry name" value="Daa-tRNA_deacyls_DTD"/>
</dbReference>